<dbReference type="Proteomes" id="UP001458880">
    <property type="component" value="Unassembled WGS sequence"/>
</dbReference>
<evidence type="ECO:0000313" key="2">
    <source>
        <dbReference type="Proteomes" id="UP001458880"/>
    </source>
</evidence>
<sequence length="74" mass="8488">MDATEYEKFQSIVDLWWDMDGPIKYLHSMNKLRIPFMIDSLKSIGFLKKEDNSSKPLEDVAILDVGCGCKCLSE</sequence>
<dbReference type="InterPro" id="IPR029063">
    <property type="entry name" value="SAM-dependent_MTases_sf"/>
</dbReference>
<keyword evidence="2" id="KW-1185">Reference proteome</keyword>
<gene>
    <name evidence="1" type="ORF">QE152_g15518</name>
</gene>
<evidence type="ECO:0000313" key="1">
    <source>
        <dbReference type="EMBL" id="KAK9730084.1"/>
    </source>
</evidence>
<reference evidence="1 2" key="1">
    <citation type="journal article" date="2024" name="BMC Genomics">
        <title>De novo assembly and annotation of Popillia japonica's genome with initial clues to its potential as an invasive pest.</title>
        <authorList>
            <person name="Cucini C."/>
            <person name="Boschi S."/>
            <person name="Funari R."/>
            <person name="Cardaioli E."/>
            <person name="Iannotti N."/>
            <person name="Marturano G."/>
            <person name="Paoli F."/>
            <person name="Bruttini M."/>
            <person name="Carapelli A."/>
            <person name="Frati F."/>
            <person name="Nardi F."/>
        </authorList>
    </citation>
    <scope>NUCLEOTIDE SEQUENCE [LARGE SCALE GENOMIC DNA]</scope>
    <source>
        <strain evidence="1">DMR45628</strain>
    </source>
</reference>
<name>A0AAW1L8U7_POPJA</name>
<dbReference type="AlphaFoldDB" id="A0AAW1L8U7"/>
<dbReference type="EMBL" id="JASPKY010000153">
    <property type="protein sequence ID" value="KAK9730084.1"/>
    <property type="molecule type" value="Genomic_DNA"/>
</dbReference>
<protein>
    <submittedName>
        <fullName evidence="1">Uncharacterized protein</fullName>
    </submittedName>
</protein>
<dbReference type="Gene3D" id="3.40.50.150">
    <property type="entry name" value="Vaccinia Virus protein VP39"/>
    <property type="match status" value="1"/>
</dbReference>
<proteinExistence type="predicted"/>
<comment type="caution">
    <text evidence="1">The sequence shown here is derived from an EMBL/GenBank/DDBJ whole genome shotgun (WGS) entry which is preliminary data.</text>
</comment>
<organism evidence="1 2">
    <name type="scientific">Popillia japonica</name>
    <name type="common">Japanese beetle</name>
    <dbReference type="NCBI Taxonomy" id="7064"/>
    <lineage>
        <taxon>Eukaryota</taxon>
        <taxon>Metazoa</taxon>
        <taxon>Ecdysozoa</taxon>
        <taxon>Arthropoda</taxon>
        <taxon>Hexapoda</taxon>
        <taxon>Insecta</taxon>
        <taxon>Pterygota</taxon>
        <taxon>Neoptera</taxon>
        <taxon>Endopterygota</taxon>
        <taxon>Coleoptera</taxon>
        <taxon>Polyphaga</taxon>
        <taxon>Scarabaeiformia</taxon>
        <taxon>Scarabaeidae</taxon>
        <taxon>Rutelinae</taxon>
        <taxon>Popillia</taxon>
    </lineage>
</organism>
<dbReference type="SUPFAM" id="SSF53335">
    <property type="entry name" value="S-adenosyl-L-methionine-dependent methyltransferases"/>
    <property type="match status" value="1"/>
</dbReference>
<accession>A0AAW1L8U7</accession>